<dbReference type="InterPro" id="IPR025546">
    <property type="entry name" value="YqzH"/>
</dbReference>
<comment type="caution">
    <text evidence="1">The sequence shown here is derived from an EMBL/GenBank/DDBJ whole genome shotgun (WGS) entry which is preliminary data.</text>
</comment>
<protein>
    <recommendedName>
        <fullName evidence="3">YqzH-like protein</fullName>
    </recommendedName>
</protein>
<organism evidence="1 2">
    <name type="scientific">Thermaerobacillus caldiproteolyticus</name>
    <dbReference type="NCBI Taxonomy" id="247480"/>
    <lineage>
        <taxon>Bacteria</taxon>
        <taxon>Bacillati</taxon>
        <taxon>Bacillota</taxon>
        <taxon>Bacilli</taxon>
        <taxon>Bacillales</taxon>
        <taxon>Anoxybacillaceae</taxon>
        <taxon>Thermaerobacillus</taxon>
    </lineage>
</organism>
<dbReference type="EMBL" id="JACDUT010000001">
    <property type="protein sequence ID" value="MBA2873345.1"/>
    <property type="molecule type" value="Genomic_DNA"/>
</dbReference>
<proteinExistence type="predicted"/>
<name>A0A7V9Z3P4_9BACL</name>
<keyword evidence="2" id="KW-1185">Reference proteome</keyword>
<dbReference type="Pfam" id="PF14164">
    <property type="entry name" value="YqzH"/>
    <property type="match status" value="1"/>
</dbReference>
<evidence type="ECO:0000313" key="1">
    <source>
        <dbReference type="EMBL" id="MBA2873345.1"/>
    </source>
</evidence>
<sequence length="64" mass="7928">MDEKWLKKLIRNCFLHYGHDIETFPLTNSEWYEFCQTIMLEKQKQPNLDLYEIVHDVVYDYLTK</sequence>
<evidence type="ECO:0008006" key="3">
    <source>
        <dbReference type="Google" id="ProtNLM"/>
    </source>
</evidence>
<gene>
    <name evidence="1" type="ORF">HNR31_000097</name>
</gene>
<dbReference type="Proteomes" id="UP000523087">
    <property type="component" value="Unassembled WGS sequence"/>
</dbReference>
<accession>A0A7V9Z3P4</accession>
<evidence type="ECO:0000313" key="2">
    <source>
        <dbReference type="Proteomes" id="UP000523087"/>
    </source>
</evidence>
<reference evidence="1 2" key="1">
    <citation type="submission" date="2020-07" db="EMBL/GenBank/DDBJ databases">
        <title>Genomic Encyclopedia of Type Strains, Phase IV (KMG-IV): sequencing the most valuable type-strain genomes for metagenomic binning, comparative biology and taxonomic classification.</title>
        <authorList>
            <person name="Goeker M."/>
        </authorList>
    </citation>
    <scope>NUCLEOTIDE SEQUENCE [LARGE SCALE GENOMIC DNA]</scope>
    <source>
        <strain evidence="1 2">DSM 15730</strain>
    </source>
</reference>
<dbReference type="AlphaFoldDB" id="A0A7V9Z3P4"/>